<dbReference type="PANTHER" id="PTHR30408:SF12">
    <property type="entry name" value="TYPE I RESTRICTION ENZYME MJAVIII SPECIFICITY SUBUNIT"/>
    <property type="match status" value="1"/>
</dbReference>
<protein>
    <submittedName>
        <fullName evidence="5">Type I restriction-modification enzyme S subunit HsdS</fullName>
    </submittedName>
</protein>
<sequence length="207" mass="23972">MKEVMKFLKMLKWRPEGEFIMNTFKLKEIADVNSGVTVRRYIDKGSNNFKEVIVQKSIQKGRKLSDLQKMEMSSKLNERYFTVKGDILMKTPYPNDVVHISQEGLVIGDRIAIIRVSDGFDSSFISHLLDNVFVRKQLTKLTSSERIPQLSIKDLKEVELQVPDLETQKKYAKVLNLIDERIYTNYEIIDNDTRLKEGILNKLLGGD</sequence>
<dbReference type="SUPFAM" id="SSF116734">
    <property type="entry name" value="DNA methylase specificity domain"/>
    <property type="match status" value="1"/>
</dbReference>
<organism evidence="5">
    <name type="scientific">Methanobrevibacter smithii CAG:186</name>
    <dbReference type="NCBI Taxonomy" id="1263088"/>
    <lineage>
        <taxon>Archaea</taxon>
        <taxon>Methanobacteriati</taxon>
        <taxon>Methanobacteriota</taxon>
        <taxon>Methanomada group</taxon>
        <taxon>Methanobacteria</taxon>
        <taxon>Methanobacteriales</taxon>
        <taxon>Methanobacteriaceae</taxon>
        <taxon>Methanobrevibacter</taxon>
    </lineage>
</organism>
<gene>
    <name evidence="5" type="ORF">BN522_00574</name>
</gene>
<dbReference type="Pfam" id="PF01420">
    <property type="entry name" value="Methylase_S"/>
    <property type="match status" value="1"/>
</dbReference>
<comment type="similarity">
    <text evidence="1">Belongs to the type-I restriction system S methylase family.</text>
</comment>
<dbReference type="InterPro" id="IPR000055">
    <property type="entry name" value="Restrct_endonuc_typeI_TRD"/>
</dbReference>
<dbReference type="InterPro" id="IPR052021">
    <property type="entry name" value="Type-I_RS_S_subunit"/>
</dbReference>
<comment type="caution">
    <text evidence="5">The sequence shown here is derived from an EMBL/GenBank/DDBJ whole genome shotgun (WGS) entry which is preliminary data.</text>
</comment>
<accession>R7PVD5</accession>
<dbReference type="Gene3D" id="3.90.220.20">
    <property type="entry name" value="DNA methylase specificity domains"/>
    <property type="match status" value="1"/>
</dbReference>
<evidence type="ECO:0000256" key="1">
    <source>
        <dbReference type="ARBA" id="ARBA00010923"/>
    </source>
</evidence>
<evidence type="ECO:0000256" key="2">
    <source>
        <dbReference type="ARBA" id="ARBA00022747"/>
    </source>
</evidence>
<keyword evidence="3" id="KW-0238">DNA-binding</keyword>
<dbReference type="AlphaFoldDB" id="R7PVD5"/>
<dbReference type="Proteomes" id="UP000018189">
    <property type="component" value="Unassembled WGS sequence"/>
</dbReference>
<feature type="domain" description="Type I restriction modification DNA specificity" evidence="4">
    <location>
        <begin position="22"/>
        <end position="182"/>
    </location>
</feature>
<reference evidence="5" key="1">
    <citation type="submission" date="2012-11" db="EMBL/GenBank/DDBJ databases">
        <title>Dependencies among metagenomic species, viruses, plasmids and units of genetic variation.</title>
        <authorList>
            <person name="Nielsen H.B."/>
            <person name="Almeida M."/>
            <person name="Juncker A.S."/>
            <person name="Rasmussen S."/>
            <person name="Li J."/>
            <person name="Sunagawa S."/>
            <person name="Plichta D."/>
            <person name="Gautier L."/>
            <person name="Le Chatelier E."/>
            <person name="Peletier E."/>
            <person name="Bonde I."/>
            <person name="Nielsen T."/>
            <person name="Manichanh C."/>
            <person name="Arumugam M."/>
            <person name="Batto J."/>
            <person name="Santos M.B.Q.D."/>
            <person name="Blom N."/>
            <person name="Borruel N."/>
            <person name="Burgdorf K.S."/>
            <person name="Boumezbeur F."/>
            <person name="Casellas F."/>
            <person name="Dore J."/>
            <person name="Guarner F."/>
            <person name="Hansen T."/>
            <person name="Hildebrand F."/>
            <person name="Kaas R.S."/>
            <person name="Kennedy S."/>
            <person name="Kristiansen K."/>
            <person name="Kultima J.R."/>
            <person name="Leonard P."/>
            <person name="Levenez F."/>
            <person name="Lund O."/>
            <person name="Moumen B."/>
            <person name="Le Paslier D."/>
            <person name="Pons N."/>
            <person name="Pedersen O."/>
            <person name="Prifti E."/>
            <person name="Qin J."/>
            <person name="Raes J."/>
            <person name="Tap J."/>
            <person name="Tims S."/>
            <person name="Ussery D.W."/>
            <person name="Yamada T."/>
            <person name="MetaHit consortium"/>
            <person name="Renault P."/>
            <person name="Sicheritz-Ponten T."/>
            <person name="Bork P."/>
            <person name="Wang J."/>
            <person name="Brunak S."/>
            <person name="Ehrlich S.D."/>
        </authorList>
    </citation>
    <scope>NUCLEOTIDE SEQUENCE [LARGE SCALE GENOMIC DNA]</scope>
</reference>
<dbReference type="PANTHER" id="PTHR30408">
    <property type="entry name" value="TYPE-1 RESTRICTION ENZYME ECOKI SPECIFICITY PROTEIN"/>
    <property type="match status" value="1"/>
</dbReference>
<dbReference type="GO" id="GO:0003677">
    <property type="term" value="F:DNA binding"/>
    <property type="evidence" value="ECO:0007669"/>
    <property type="project" value="UniProtKB-KW"/>
</dbReference>
<dbReference type="InterPro" id="IPR044946">
    <property type="entry name" value="Restrct_endonuc_typeI_TRD_sf"/>
</dbReference>
<keyword evidence="2" id="KW-0680">Restriction system</keyword>
<proteinExistence type="inferred from homology"/>
<dbReference type="GO" id="GO:0009307">
    <property type="term" value="P:DNA restriction-modification system"/>
    <property type="evidence" value="ECO:0007669"/>
    <property type="project" value="UniProtKB-KW"/>
</dbReference>
<evidence type="ECO:0000256" key="3">
    <source>
        <dbReference type="ARBA" id="ARBA00023125"/>
    </source>
</evidence>
<name>R7PVD5_METSM</name>
<evidence type="ECO:0000259" key="4">
    <source>
        <dbReference type="Pfam" id="PF01420"/>
    </source>
</evidence>
<dbReference type="EMBL" id="CBKP010000019">
    <property type="protein sequence ID" value="CDF28691.1"/>
    <property type="molecule type" value="Genomic_DNA"/>
</dbReference>
<evidence type="ECO:0000313" key="5">
    <source>
        <dbReference type="EMBL" id="CDF28691.1"/>
    </source>
</evidence>